<feature type="chain" id="PRO_5045527771" evidence="5">
    <location>
        <begin position="30"/>
        <end position="449"/>
    </location>
</feature>
<reference evidence="6 7" key="1">
    <citation type="submission" date="2023-07" db="EMBL/GenBank/DDBJ databases">
        <title>Genomic Encyclopedia of Type Strains, Phase IV (KMG-IV): sequencing the most valuable type-strain genomes for metagenomic binning, comparative biology and taxonomic classification.</title>
        <authorList>
            <person name="Goeker M."/>
        </authorList>
    </citation>
    <scope>NUCLEOTIDE SEQUENCE [LARGE SCALE GENOMIC DNA]</scope>
    <source>
        <strain evidence="6 7">DSM 17740</strain>
    </source>
</reference>
<evidence type="ECO:0000256" key="1">
    <source>
        <dbReference type="ARBA" id="ARBA00004196"/>
    </source>
</evidence>
<evidence type="ECO:0000256" key="3">
    <source>
        <dbReference type="ARBA" id="ARBA00022448"/>
    </source>
</evidence>
<dbReference type="PANTHER" id="PTHR43649:SF31">
    <property type="entry name" value="SN-GLYCEROL-3-PHOSPHATE-BINDING PERIPLASMIC PROTEIN UGPB"/>
    <property type="match status" value="1"/>
</dbReference>
<dbReference type="Proteomes" id="UP001232445">
    <property type="component" value="Unassembled WGS sequence"/>
</dbReference>
<dbReference type="Gene3D" id="3.40.190.10">
    <property type="entry name" value="Periplasmic binding protein-like II"/>
    <property type="match status" value="2"/>
</dbReference>
<dbReference type="EMBL" id="JAUSUQ010000002">
    <property type="protein sequence ID" value="MDQ0337947.1"/>
    <property type="molecule type" value="Genomic_DNA"/>
</dbReference>
<dbReference type="PANTHER" id="PTHR43649">
    <property type="entry name" value="ARABINOSE-BINDING PROTEIN-RELATED"/>
    <property type="match status" value="1"/>
</dbReference>
<dbReference type="InterPro" id="IPR050490">
    <property type="entry name" value="Bact_solute-bd_prot1"/>
</dbReference>
<dbReference type="InterPro" id="IPR006059">
    <property type="entry name" value="SBP"/>
</dbReference>
<evidence type="ECO:0000256" key="5">
    <source>
        <dbReference type="SAM" id="SignalP"/>
    </source>
</evidence>
<keyword evidence="7" id="KW-1185">Reference proteome</keyword>
<keyword evidence="3" id="KW-0813">Transport</keyword>
<dbReference type="PROSITE" id="PS51257">
    <property type="entry name" value="PROKAR_LIPOPROTEIN"/>
    <property type="match status" value="1"/>
</dbReference>
<dbReference type="Pfam" id="PF13416">
    <property type="entry name" value="SBP_bac_8"/>
    <property type="match status" value="1"/>
</dbReference>
<dbReference type="CDD" id="cd14748">
    <property type="entry name" value="PBP2_UgpB"/>
    <property type="match status" value="1"/>
</dbReference>
<dbReference type="SUPFAM" id="SSF53850">
    <property type="entry name" value="Periplasmic binding protein-like II"/>
    <property type="match status" value="1"/>
</dbReference>
<name>A0ABU0CP72_9BACI</name>
<feature type="signal peptide" evidence="5">
    <location>
        <begin position="1"/>
        <end position="29"/>
    </location>
</feature>
<comment type="similarity">
    <text evidence="2">Belongs to the bacterial solute-binding protein 1 family.</text>
</comment>
<comment type="caution">
    <text evidence="6">The sequence shown here is derived from an EMBL/GenBank/DDBJ whole genome shotgun (WGS) entry which is preliminary data.</text>
</comment>
<organism evidence="6 7">
    <name type="scientific">Caldalkalibacillus uzonensis</name>
    <dbReference type="NCBI Taxonomy" id="353224"/>
    <lineage>
        <taxon>Bacteria</taxon>
        <taxon>Bacillati</taxon>
        <taxon>Bacillota</taxon>
        <taxon>Bacilli</taxon>
        <taxon>Bacillales</taxon>
        <taxon>Bacillaceae</taxon>
        <taxon>Caldalkalibacillus</taxon>
    </lineage>
</organism>
<evidence type="ECO:0000313" key="6">
    <source>
        <dbReference type="EMBL" id="MDQ0337947.1"/>
    </source>
</evidence>
<evidence type="ECO:0000313" key="7">
    <source>
        <dbReference type="Proteomes" id="UP001232445"/>
    </source>
</evidence>
<protein>
    <submittedName>
        <fullName evidence="6">Sn-glycerol 3-phosphate transport system substrate-binding protein</fullName>
    </submittedName>
</protein>
<evidence type="ECO:0000256" key="4">
    <source>
        <dbReference type="ARBA" id="ARBA00022729"/>
    </source>
</evidence>
<comment type="subcellular location">
    <subcellularLocation>
        <location evidence="1">Cell envelope</location>
    </subcellularLocation>
</comment>
<accession>A0ABU0CP72</accession>
<evidence type="ECO:0000256" key="2">
    <source>
        <dbReference type="ARBA" id="ARBA00008520"/>
    </source>
</evidence>
<proteinExistence type="inferred from homology"/>
<keyword evidence="4 5" id="KW-0732">Signal</keyword>
<sequence length="449" mass="50048">MKEMLKHKRASAFLLLALALVLVMSGCSSSTGQLKTTDDGRIVVDFWYALGGNLGEAVEAVVAGFNESQDEVYVNAVYQGSYEESLTQLRQVVGTSEAPALVQVFEVGTKYMIESGYIEPMQTFIDRDNFDVSQFEENILAYYQVDGKLYSMPFNTSNPIMFFNKDMFREAGLDPENPPRTYNEVREAAKVIKEHFGGRVDGFSVISHGWFTEQMIANQGGLYVDNDNGRSGEPTQALINQEEGQRWFQWLADLREDGTLGNYGRDWDDHRAAFLAQTVAMYLDSTASTSGNVNNADFEVGTAFLPVPDGVEPHGVVVGGASLWMMADIPEEVQEAAWEFIKYAAQPDVQAQWAASTGYFPITKAAHNESVLQEVYEQYPQFLTAVEQLQNTKLTPATQGALIGVFPEARERVVNAIESVHNGDDPLEALNRANEEINRELENYRRANQ</sequence>
<gene>
    <name evidence="6" type="ORF">J2S00_000730</name>
</gene>